<name>A0A401SNQ5_CHIPU</name>
<comment type="caution">
    <text evidence="6">The sequence shown here is derived from an EMBL/GenBank/DDBJ whole genome shotgun (WGS) entry which is preliminary data.</text>
</comment>
<dbReference type="STRING" id="137246.A0A401SNQ5"/>
<dbReference type="OrthoDB" id="8868836at2759"/>
<dbReference type="FunFam" id="1.10.533.10:FF:000003">
    <property type="entry name" value="Caspase recruitment domain family, member 11"/>
    <property type="match status" value="1"/>
</dbReference>
<evidence type="ECO:0000313" key="7">
    <source>
        <dbReference type="Proteomes" id="UP000287033"/>
    </source>
</evidence>
<dbReference type="GO" id="GO:0050700">
    <property type="term" value="F:CARD domain binding"/>
    <property type="evidence" value="ECO:0007669"/>
    <property type="project" value="TreeGrafter"/>
</dbReference>
<dbReference type="Pfam" id="PF00619">
    <property type="entry name" value="CARD"/>
    <property type="match status" value="1"/>
</dbReference>
<evidence type="ECO:0000256" key="3">
    <source>
        <dbReference type="SAM" id="Coils"/>
    </source>
</evidence>
<feature type="region of interest" description="Disordered" evidence="4">
    <location>
        <begin position="472"/>
        <end position="506"/>
    </location>
</feature>
<gene>
    <name evidence="6" type="ORF">chiPu_0010494</name>
</gene>
<feature type="coiled-coil region" evidence="3">
    <location>
        <begin position="163"/>
        <end position="232"/>
    </location>
</feature>
<dbReference type="Gene3D" id="3.40.50.300">
    <property type="entry name" value="P-loop containing nucleotide triphosphate hydrolases"/>
    <property type="match status" value="1"/>
</dbReference>
<dbReference type="Gene3D" id="2.30.30.40">
    <property type="entry name" value="SH3 Domains"/>
    <property type="match status" value="1"/>
</dbReference>
<dbReference type="EMBL" id="BEZZ01000408">
    <property type="protein sequence ID" value="GCC32034.1"/>
    <property type="molecule type" value="Genomic_DNA"/>
</dbReference>
<reference evidence="6 7" key="1">
    <citation type="journal article" date="2018" name="Nat. Ecol. Evol.">
        <title>Shark genomes provide insights into elasmobranch evolution and the origin of vertebrates.</title>
        <authorList>
            <person name="Hara Y"/>
            <person name="Yamaguchi K"/>
            <person name="Onimaru K"/>
            <person name="Kadota M"/>
            <person name="Koyanagi M"/>
            <person name="Keeley SD"/>
            <person name="Tatsumi K"/>
            <person name="Tanaka K"/>
            <person name="Motone F"/>
            <person name="Kageyama Y"/>
            <person name="Nozu R"/>
            <person name="Adachi N"/>
            <person name="Nishimura O"/>
            <person name="Nakagawa R"/>
            <person name="Tanegashima C"/>
            <person name="Kiyatake I"/>
            <person name="Matsumoto R"/>
            <person name="Murakumo K"/>
            <person name="Nishida K"/>
            <person name="Terakita A"/>
            <person name="Kuratani S"/>
            <person name="Sato K"/>
            <person name="Hyodo S Kuraku.S."/>
        </authorList>
    </citation>
    <scope>NUCLEOTIDE SEQUENCE [LARGE SCALE GENOMIC DNA]</scope>
</reference>
<sequence>MNAEKETMEGDDSLTWEREEDEQEQLWEKIESKRHILTKTIYPSKLTAYLRQCKVIDEEDEDEILCSHLLTSRRARASRLLDILRSRGKPGYEAFLESLELYYSELYKLVTGKEPTRCCSVLVVEEGYEGLTQFLMGEAVKMQKQLRDKAMVIHQLHSKCEMLQENNKQLSHGRLELRSLQERYSKLKEEFNLHNNELNKIKEENYLLALRYAQLNEEKSLAMSRSRELQLETDQMRCRLYGIEEECLMARRLSNKLKKDIENMPSRQSVIKLQHDNDQLQTRVHELQHFVQVRNNLLSPEKALLDIMDQDRKEALEDRQELVKKFHNTAMELHQAEELRDKYLKEKEEFALQSAMLLKECQMHKRRIASILQQLEEVEKERDKALKARDEAQTAYAQSMVDNSRYRRQVWAMEEKLDNVQMELARKEAEIDGLQSQLHQLREGNSTVDVLDPYDLLSSRFNFIDYPEDWNSTDQEQEPFPKFSRRRCTKRLDSSSTQSRDLPVSEYGEELSPVELLWSDIEHEREMNRLSMMPFPPCKESMMRRLRQEEPDSRFESWPLSSSTENEDSSPGTYPLLRNLWDRTHSLSLSLPDLSNLIHSVKHDREDASGSAIFTQESSELDKLDDGTKHRILRRNCTRKGAQWKVRRNSTADPLEDQQQEEGHMRLEQVLEDEESMSQGSFYIRVNLNILGHVDNCSLQVKCDEILHVLDTGQHTKYEWPCARVDPFTKKDLEHGTIPSYSRAYQLLLLKIYALTANVEKKERAGKFTKNNIKVKKVCSDRVRIVPASLPRYLPSACNPTLRSWYENKDEKILPYSLVQPITVWQKRPVIIMPTVLAKALMHRLLQSPPASEFNMVQPEIVTEEQLKTKTRFSLQKIRNQTTFECITLETIRDVIAKDQHGLLPIGVHSAKDLITEKIYTIIIHIKVTTKNIKKLRKLAPKSCSSDDEFLKLYRIEQKHLETVPCLSATVEPNTWTSVEELIKFVKTSILQEQQKIVWIEQNKLLLDIESLSSADLTSQSDVSSCL</sequence>
<dbReference type="InterPro" id="IPR001315">
    <property type="entry name" value="CARD"/>
</dbReference>
<feature type="compositionally biased region" description="Basic and acidic residues" evidence="4">
    <location>
        <begin position="546"/>
        <end position="555"/>
    </location>
</feature>
<dbReference type="OMA" id="HISASMK"/>
<dbReference type="Gene3D" id="1.10.533.10">
    <property type="entry name" value="Death Domain, Fas"/>
    <property type="match status" value="1"/>
</dbReference>
<evidence type="ECO:0000256" key="1">
    <source>
        <dbReference type="ARBA" id="ARBA00022553"/>
    </source>
</evidence>
<feature type="coiled-coil region" evidence="3">
    <location>
        <begin position="305"/>
        <end position="444"/>
    </location>
</feature>
<keyword evidence="1" id="KW-0597">Phosphoprotein</keyword>
<dbReference type="GO" id="GO:0005737">
    <property type="term" value="C:cytoplasm"/>
    <property type="evidence" value="ECO:0007669"/>
    <property type="project" value="TreeGrafter"/>
</dbReference>
<protein>
    <recommendedName>
        <fullName evidence="5">CARD domain-containing protein</fullName>
    </recommendedName>
</protein>
<keyword evidence="2 3" id="KW-0175">Coiled coil</keyword>
<organism evidence="6 7">
    <name type="scientific">Chiloscyllium punctatum</name>
    <name type="common">Brownbanded bambooshark</name>
    <name type="synonym">Hemiscyllium punctatum</name>
    <dbReference type="NCBI Taxonomy" id="137246"/>
    <lineage>
        <taxon>Eukaryota</taxon>
        <taxon>Metazoa</taxon>
        <taxon>Chordata</taxon>
        <taxon>Craniata</taxon>
        <taxon>Vertebrata</taxon>
        <taxon>Chondrichthyes</taxon>
        <taxon>Elasmobranchii</taxon>
        <taxon>Galeomorphii</taxon>
        <taxon>Galeoidea</taxon>
        <taxon>Orectolobiformes</taxon>
        <taxon>Hemiscylliidae</taxon>
        <taxon>Chiloscyllium</taxon>
    </lineage>
</organism>
<feature type="compositionally biased region" description="Polar residues" evidence="4">
    <location>
        <begin position="559"/>
        <end position="571"/>
    </location>
</feature>
<proteinExistence type="predicted"/>
<dbReference type="PROSITE" id="PS50209">
    <property type="entry name" value="CARD"/>
    <property type="match status" value="1"/>
</dbReference>
<dbReference type="InterPro" id="IPR027417">
    <property type="entry name" value="P-loop_NTPase"/>
</dbReference>
<dbReference type="SUPFAM" id="SSF52540">
    <property type="entry name" value="P-loop containing nucleoside triphosphate hydrolases"/>
    <property type="match status" value="1"/>
</dbReference>
<dbReference type="InterPro" id="IPR011029">
    <property type="entry name" value="DEATH-like_dom_sf"/>
</dbReference>
<dbReference type="PANTHER" id="PTHR14559">
    <property type="entry name" value="CASPASE RECRUITMENT DOMAIN FAMILY"/>
    <property type="match status" value="1"/>
</dbReference>
<feature type="domain" description="CARD" evidence="5">
    <location>
        <begin position="22"/>
        <end position="114"/>
    </location>
</feature>
<dbReference type="AlphaFoldDB" id="A0A401SNQ5"/>
<accession>A0A401SNQ5</accession>
<keyword evidence="7" id="KW-1185">Reference proteome</keyword>
<dbReference type="PANTHER" id="PTHR14559:SF4">
    <property type="entry name" value="CASPASE RECRUITMENT DOMAIN-CONTAINING PROTEIN 11"/>
    <property type="match status" value="1"/>
</dbReference>
<evidence type="ECO:0000259" key="5">
    <source>
        <dbReference type="PROSITE" id="PS50209"/>
    </source>
</evidence>
<evidence type="ECO:0000313" key="6">
    <source>
        <dbReference type="EMBL" id="GCC32034.1"/>
    </source>
</evidence>
<evidence type="ECO:0000256" key="4">
    <source>
        <dbReference type="SAM" id="MobiDB-lite"/>
    </source>
</evidence>
<dbReference type="SUPFAM" id="SSF47986">
    <property type="entry name" value="DEATH domain"/>
    <property type="match status" value="1"/>
</dbReference>
<dbReference type="Proteomes" id="UP000287033">
    <property type="component" value="Unassembled WGS sequence"/>
</dbReference>
<feature type="region of interest" description="Disordered" evidence="4">
    <location>
        <begin position="546"/>
        <end position="571"/>
    </location>
</feature>
<evidence type="ECO:0000256" key="2">
    <source>
        <dbReference type="ARBA" id="ARBA00023054"/>
    </source>
</evidence>
<dbReference type="GO" id="GO:0042981">
    <property type="term" value="P:regulation of apoptotic process"/>
    <property type="evidence" value="ECO:0007669"/>
    <property type="project" value="InterPro"/>
</dbReference>